<comment type="caution">
    <text evidence="1">The sequence shown here is derived from an EMBL/GenBank/DDBJ whole genome shotgun (WGS) entry which is preliminary data.</text>
</comment>
<protein>
    <recommendedName>
        <fullName evidence="2">DUF4162 domain-containing protein</fullName>
    </recommendedName>
</protein>
<gene>
    <name evidence="1" type="ORF">LCGC14_0676110</name>
</gene>
<sequence>MFLTSHDMGVVEKLWDRVAFINNGNILKVGSQNELAKLILDEINIEIGISKNKHKFKLEIEKENFLTNITDTRSGFIISIHNRTFYKNLFTILSIFEISKIKEKELSLEELFLKFNEKNLS</sequence>
<organism evidence="1">
    <name type="scientific">marine sediment metagenome</name>
    <dbReference type="NCBI Taxonomy" id="412755"/>
    <lineage>
        <taxon>unclassified sequences</taxon>
        <taxon>metagenomes</taxon>
        <taxon>ecological metagenomes</taxon>
    </lineage>
</organism>
<reference evidence="1" key="1">
    <citation type="journal article" date="2015" name="Nature">
        <title>Complex archaea that bridge the gap between prokaryotes and eukaryotes.</title>
        <authorList>
            <person name="Spang A."/>
            <person name="Saw J.H."/>
            <person name="Jorgensen S.L."/>
            <person name="Zaremba-Niedzwiedzka K."/>
            <person name="Martijn J."/>
            <person name="Lind A.E."/>
            <person name="van Eijk R."/>
            <person name="Schleper C."/>
            <person name="Guy L."/>
            <person name="Ettema T.J."/>
        </authorList>
    </citation>
    <scope>NUCLEOTIDE SEQUENCE</scope>
</reference>
<evidence type="ECO:0008006" key="2">
    <source>
        <dbReference type="Google" id="ProtNLM"/>
    </source>
</evidence>
<evidence type="ECO:0000313" key="1">
    <source>
        <dbReference type="EMBL" id="KKN46140.1"/>
    </source>
</evidence>
<proteinExistence type="predicted"/>
<name>A0A0F9QPM4_9ZZZZ</name>
<dbReference type="AlphaFoldDB" id="A0A0F9QPM4"/>
<accession>A0A0F9QPM4</accession>
<dbReference type="EMBL" id="LAZR01001347">
    <property type="protein sequence ID" value="KKN46140.1"/>
    <property type="molecule type" value="Genomic_DNA"/>
</dbReference>